<comment type="caution">
    <text evidence="4">The sequence shown here is derived from an EMBL/GenBank/DDBJ whole genome shotgun (WGS) entry which is preliminary data.</text>
</comment>
<feature type="domain" description="CBS" evidence="3">
    <location>
        <begin position="13"/>
        <end position="70"/>
    </location>
</feature>
<evidence type="ECO:0000313" key="4">
    <source>
        <dbReference type="EMBL" id="KXA62244.1"/>
    </source>
</evidence>
<evidence type="ECO:0000256" key="2">
    <source>
        <dbReference type="PROSITE-ProRule" id="PRU00703"/>
    </source>
</evidence>
<evidence type="ECO:0000259" key="3">
    <source>
        <dbReference type="PROSITE" id="PS51371"/>
    </source>
</evidence>
<dbReference type="Gene3D" id="3.10.580.10">
    <property type="entry name" value="CBS-domain"/>
    <property type="match status" value="1"/>
</dbReference>
<dbReference type="SMART" id="SM00116">
    <property type="entry name" value="CBS"/>
    <property type="match status" value="2"/>
</dbReference>
<name>A0A133S1R2_9FIRM</name>
<dbReference type="Proteomes" id="UP000070226">
    <property type="component" value="Unassembled WGS sequence"/>
</dbReference>
<dbReference type="SUPFAM" id="SSF54631">
    <property type="entry name" value="CBS-domain pair"/>
    <property type="match status" value="1"/>
</dbReference>
<dbReference type="InterPro" id="IPR051257">
    <property type="entry name" value="Diverse_CBS-Domain"/>
</dbReference>
<accession>A0A133S1R2</accession>
<dbReference type="PROSITE" id="PS51371">
    <property type="entry name" value="CBS"/>
    <property type="match status" value="2"/>
</dbReference>
<dbReference type="STRING" id="39777.B7L28_06345"/>
<evidence type="ECO:0000256" key="1">
    <source>
        <dbReference type="ARBA" id="ARBA00023122"/>
    </source>
</evidence>
<dbReference type="CDD" id="cd04586">
    <property type="entry name" value="CBS_pair_BON_assoc"/>
    <property type="match status" value="1"/>
</dbReference>
<sequence length="157" mass="17776">MKEEFPMKIQDVMNKYPVTVGKDAPISDVADLLVKYNLTAVSVVDEENKLLGIISEGDLLYKKVRPHVPHYVNVLGASIYYNGIGEYNAQFKKLLASHVYELMTSDVITTTPDKDVEEIVSVMLDQHLKNIPVVDKEYRLIGILSRRDIIKLIAKDN</sequence>
<protein>
    <submittedName>
        <fullName evidence="4">CBS domain protein</fullName>
    </submittedName>
</protein>
<keyword evidence="1 2" id="KW-0129">CBS domain</keyword>
<proteinExistence type="predicted"/>
<dbReference type="EMBL" id="LRQT01000096">
    <property type="protein sequence ID" value="KXA62244.1"/>
    <property type="molecule type" value="Genomic_DNA"/>
</dbReference>
<dbReference type="InterPro" id="IPR000644">
    <property type="entry name" value="CBS_dom"/>
</dbReference>
<reference evidence="4 5" key="1">
    <citation type="submission" date="2016-01" db="EMBL/GenBank/DDBJ databases">
        <authorList>
            <person name="Oliw E.H."/>
        </authorList>
    </citation>
    <scope>NUCLEOTIDE SEQUENCE [LARGE SCALE GENOMIC DNA]</scope>
    <source>
        <strain evidence="4 5">CMW7756B</strain>
    </source>
</reference>
<gene>
    <name evidence="4" type="ORF">HMPREF3233_01718</name>
</gene>
<dbReference type="InterPro" id="IPR046342">
    <property type="entry name" value="CBS_dom_sf"/>
</dbReference>
<dbReference type="PANTHER" id="PTHR43080">
    <property type="entry name" value="CBS DOMAIN-CONTAINING PROTEIN CBSX3, MITOCHONDRIAL"/>
    <property type="match status" value="1"/>
</dbReference>
<dbReference type="PATRIC" id="fig|39777.7.peg.1682"/>
<dbReference type="PANTHER" id="PTHR43080:SF2">
    <property type="entry name" value="CBS DOMAIN-CONTAINING PROTEIN"/>
    <property type="match status" value="1"/>
</dbReference>
<organism evidence="4">
    <name type="scientific">Veillonella atypica</name>
    <dbReference type="NCBI Taxonomy" id="39777"/>
    <lineage>
        <taxon>Bacteria</taxon>
        <taxon>Bacillati</taxon>
        <taxon>Bacillota</taxon>
        <taxon>Negativicutes</taxon>
        <taxon>Veillonellales</taxon>
        <taxon>Veillonellaceae</taxon>
        <taxon>Veillonella</taxon>
    </lineage>
</organism>
<evidence type="ECO:0000313" key="5">
    <source>
        <dbReference type="Proteomes" id="UP000070226"/>
    </source>
</evidence>
<dbReference type="Pfam" id="PF00571">
    <property type="entry name" value="CBS"/>
    <property type="match status" value="2"/>
</dbReference>
<dbReference type="AlphaFoldDB" id="A0A133S1R2"/>
<feature type="domain" description="CBS" evidence="3">
    <location>
        <begin position="103"/>
        <end position="157"/>
    </location>
</feature>